<dbReference type="RefSeq" id="WP_133769293.1">
    <property type="nucleotide sequence ID" value="NZ_SNZR01000011.1"/>
</dbReference>
<dbReference type="InterPro" id="IPR017946">
    <property type="entry name" value="PLC-like_Pdiesterase_TIM-brl"/>
</dbReference>
<feature type="domain" description="GP-PDE" evidence="1">
    <location>
        <begin position="9"/>
        <end position="249"/>
    </location>
</feature>
<dbReference type="Proteomes" id="UP000295122">
    <property type="component" value="Unassembled WGS sequence"/>
</dbReference>
<organism evidence="2 3">
    <name type="scientific">Enterovirga rhinocerotis</name>
    <dbReference type="NCBI Taxonomy" id="1339210"/>
    <lineage>
        <taxon>Bacteria</taxon>
        <taxon>Pseudomonadati</taxon>
        <taxon>Pseudomonadota</taxon>
        <taxon>Alphaproteobacteria</taxon>
        <taxon>Hyphomicrobiales</taxon>
        <taxon>Methylobacteriaceae</taxon>
        <taxon>Enterovirga</taxon>
    </lineage>
</organism>
<proteinExistence type="predicted"/>
<reference evidence="2 3" key="1">
    <citation type="submission" date="2019-03" db="EMBL/GenBank/DDBJ databases">
        <title>Genomic Encyclopedia of Type Strains, Phase IV (KMG-IV): sequencing the most valuable type-strain genomes for metagenomic binning, comparative biology and taxonomic classification.</title>
        <authorList>
            <person name="Goeker M."/>
        </authorList>
    </citation>
    <scope>NUCLEOTIDE SEQUENCE [LARGE SCALE GENOMIC DNA]</scope>
    <source>
        <strain evidence="2 3">DSM 25903</strain>
    </source>
</reference>
<dbReference type="PROSITE" id="PS51704">
    <property type="entry name" value="GP_PDE"/>
    <property type="match status" value="1"/>
</dbReference>
<sequence>MSTPAWLVARPIAHRGLHDRARGIPENTVAAAEAAIAGGFGIECDVQLSRDGEAMVFHDHTLDRLTAETGPVLDRSRAELEAIAIDGTSETIPTLAAFLDRIGGRVPLVVEIKSRFDGDERLARRTVEVLAGRTEPFAVKSFDPRIVALLRQIAPRIRRGIVAQTRYDGPDWGDTSAAERRSMAMFGHWNETRPDFISYRYADLPSQVVVMPRILSGIPVITWTVRSQQEADRASAFADQIVFEGFVPA</sequence>
<dbReference type="AlphaFoldDB" id="A0A4R7CAJ7"/>
<evidence type="ECO:0000259" key="1">
    <source>
        <dbReference type="PROSITE" id="PS51704"/>
    </source>
</evidence>
<dbReference type="PANTHER" id="PTHR46211:SF1">
    <property type="entry name" value="GLYCEROPHOSPHODIESTER PHOSPHODIESTERASE, CYTOPLASMIC"/>
    <property type="match status" value="1"/>
</dbReference>
<dbReference type="GO" id="GO:0006629">
    <property type="term" value="P:lipid metabolic process"/>
    <property type="evidence" value="ECO:0007669"/>
    <property type="project" value="InterPro"/>
</dbReference>
<dbReference type="Pfam" id="PF03009">
    <property type="entry name" value="GDPD"/>
    <property type="match status" value="1"/>
</dbReference>
<dbReference type="GO" id="GO:0008081">
    <property type="term" value="F:phosphoric diester hydrolase activity"/>
    <property type="evidence" value="ECO:0007669"/>
    <property type="project" value="InterPro"/>
</dbReference>
<protein>
    <submittedName>
        <fullName evidence="2">Glycerophosphoryl diester phosphodiesterase</fullName>
    </submittedName>
</protein>
<evidence type="ECO:0000313" key="2">
    <source>
        <dbReference type="EMBL" id="TDR94395.1"/>
    </source>
</evidence>
<dbReference type="PANTHER" id="PTHR46211">
    <property type="entry name" value="GLYCEROPHOSPHORYL DIESTER PHOSPHODIESTERASE"/>
    <property type="match status" value="1"/>
</dbReference>
<gene>
    <name evidence="2" type="ORF">EV668_1682</name>
</gene>
<dbReference type="SUPFAM" id="SSF51695">
    <property type="entry name" value="PLC-like phosphodiesterases"/>
    <property type="match status" value="1"/>
</dbReference>
<dbReference type="EMBL" id="SNZR01000011">
    <property type="protein sequence ID" value="TDR94395.1"/>
    <property type="molecule type" value="Genomic_DNA"/>
</dbReference>
<dbReference type="InterPro" id="IPR030395">
    <property type="entry name" value="GP_PDE_dom"/>
</dbReference>
<comment type="caution">
    <text evidence="2">The sequence shown here is derived from an EMBL/GenBank/DDBJ whole genome shotgun (WGS) entry which is preliminary data.</text>
</comment>
<accession>A0A4R7CAJ7</accession>
<dbReference type="OrthoDB" id="384721at2"/>
<name>A0A4R7CAJ7_9HYPH</name>
<dbReference type="Gene3D" id="3.20.20.190">
    <property type="entry name" value="Phosphatidylinositol (PI) phosphodiesterase"/>
    <property type="match status" value="1"/>
</dbReference>
<evidence type="ECO:0000313" key="3">
    <source>
        <dbReference type="Proteomes" id="UP000295122"/>
    </source>
</evidence>
<keyword evidence="3" id="KW-1185">Reference proteome</keyword>